<sequence length="111" mass="12530">MERTVEILQYTLLKGTGTIFHTIMREISVPLHQRHGIDVVSFGNSLHDSDCYYLIRAFNNQESMAMVLDSFYASADWRNGPRQDIIGSIETSIKTVISLPPESVDGLRVQS</sequence>
<organism evidence="1 2">
    <name type="scientific">Enterobacter hormaechei subsp. xiangfangensis</name>
    <dbReference type="NCBI Taxonomy" id="1296536"/>
    <lineage>
        <taxon>Bacteria</taxon>
        <taxon>Pseudomonadati</taxon>
        <taxon>Pseudomonadota</taxon>
        <taxon>Gammaproteobacteria</taxon>
        <taxon>Enterobacterales</taxon>
        <taxon>Enterobacteriaceae</taxon>
        <taxon>Enterobacter</taxon>
        <taxon>Enterobacter cloacae complex</taxon>
    </lineage>
</organism>
<dbReference type="AlphaFoldDB" id="A0A837FH36"/>
<gene>
    <name evidence="1" type="ORF">SS59_06810</name>
</gene>
<dbReference type="RefSeq" id="WP_008806418.1">
    <property type="nucleotide sequence ID" value="NZ_JAYXUI010000001.1"/>
</dbReference>
<proteinExistence type="predicted"/>
<dbReference type="EMBL" id="JZYN01000007">
    <property type="protein sequence ID" value="KJM68898.1"/>
    <property type="molecule type" value="Genomic_DNA"/>
</dbReference>
<name>A0A837FH36_9ENTR</name>
<accession>A0A837FH36</accession>
<dbReference type="Gene3D" id="3.30.70.100">
    <property type="match status" value="1"/>
</dbReference>
<protein>
    <submittedName>
        <fullName evidence="1">NIPSNAP family containing protein</fullName>
    </submittedName>
</protein>
<dbReference type="InterPro" id="IPR011008">
    <property type="entry name" value="Dimeric_a/b-barrel"/>
</dbReference>
<evidence type="ECO:0000313" key="2">
    <source>
        <dbReference type="Proteomes" id="UP000033679"/>
    </source>
</evidence>
<dbReference type="Proteomes" id="UP000033679">
    <property type="component" value="Unassembled WGS sequence"/>
</dbReference>
<dbReference type="SUPFAM" id="SSF54909">
    <property type="entry name" value="Dimeric alpha+beta barrel"/>
    <property type="match status" value="1"/>
</dbReference>
<evidence type="ECO:0000313" key="1">
    <source>
        <dbReference type="EMBL" id="KJM68898.1"/>
    </source>
</evidence>
<comment type="caution">
    <text evidence="1">The sequence shown here is derived from an EMBL/GenBank/DDBJ whole genome shotgun (WGS) entry which is preliminary data.</text>
</comment>
<reference evidence="1 2" key="1">
    <citation type="submission" date="2015-03" db="EMBL/GenBank/DDBJ databases">
        <authorList>
            <person name="McCorrison J."/>
            <person name="Sanka R."/>
            <person name="Adams M."/>
            <person name="Brinkac L."/>
            <person name="Nierman W."/>
            <person name="Sutton G."/>
            <person name="Nelson K."/>
            <person name="Kiedrowski L."/>
            <person name="Guerrero D."/>
            <person name="Bonomo R."/>
        </authorList>
    </citation>
    <scope>NUCLEOTIDE SEQUENCE [LARGE SCALE GENOMIC DNA]</scope>
    <source>
        <strain evidence="1 2">39373</strain>
    </source>
</reference>